<feature type="region of interest" description="Disordered" evidence="1">
    <location>
        <begin position="40"/>
        <end position="82"/>
    </location>
</feature>
<evidence type="ECO:0000256" key="1">
    <source>
        <dbReference type="SAM" id="MobiDB-lite"/>
    </source>
</evidence>
<sequence>MIIPGLGADAIAPSIAAQNRSSGGWPSVYLDACNASTRFPASSRRQSGATTYPTTPYAKTRAPMAGSARGGCSAAGAGRPRCTSADRYTTVWPWPRPQDVVVAGGFFEAAEPADDAQAADHVQEVCFFGG</sequence>
<reference evidence="2 3" key="1">
    <citation type="submission" date="2023-01" db="EMBL/GenBank/DDBJ databases">
        <title>Analysis of 21 Apiospora genomes using comparative genomics revels a genus with tremendous synthesis potential of carbohydrate active enzymes and secondary metabolites.</title>
        <authorList>
            <person name="Sorensen T."/>
        </authorList>
    </citation>
    <scope>NUCLEOTIDE SEQUENCE [LARGE SCALE GENOMIC DNA]</scope>
    <source>
        <strain evidence="2 3">CBS 135458</strain>
    </source>
</reference>
<protein>
    <submittedName>
        <fullName evidence="2">Uncharacterized protein</fullName>
    </submittedName>
</protein>
<dbReference type="RefSeq" id="XP_066709018.1">
    <property type="nucleotide sequence ID" value="XM_066865889.1"/>
</dbReference>
<gene>
    <name evidence="2" type="ORF">PG994_014480</name>
</gene>
<dbReference type="GeneID" id="92098952"/>
<organism evidence="2 3">
    <name type="scientific">Apiospora phragmitis</name>
    <dbReference type="NCBI Taxonomy" id="2905665"/>
    <lineage>
        <taxon>Eukaryota</taxon>
        <taxon>Fungi</taxon>
        <taxon>Dikarya</taxon>
        <taxon>Ascomycota</taxon>
        <taxon>Pezizomycotina</taxon>
        <taxon>Sordariomycetes</taxon>
        <taxon>Xylariomycetidae</taxon>
        <taxon>Amphisphaeriales</taxon>
        <taxon>Apiosporaceae</taxon>
        <taxon>Apiospora</taxon>
    </lineage>
</organism>
<keyword evidence="3" id="KW-1185">Reference proteome</keyword>
<name>A0ABR1T4G4_9PEZI</name>
<accession>A0ABR1T4G4</accession>
<evidence type="ECO:0000313" key="3">
    <source>
        <dbReference type="Proteomes" id="UP001480595"/>
    </source>
</evidence>
<proteinExistence type="predicted"/>
<evidence type="ECO:0000313" key="2">
    <source>
        <dbReference type="EMBL" id="KAK8041473.1"/>
    </source>
</evidence>
<dbReference type="Proteomes" id="UP001480595">
    <property type="component" value="Unassembled WGS sequence"/>
</dbReference>
<dbReference type="EMBL" id="JAQQWL010000015">
    <property type="protein sequence ID" value="KAK8041473.1"/>
    <property type="molecule type" value="Genomic_DNA"/>
</dbReference>
<feature type="compositionally biased region" description="Low complexity" evidence="1">
    <location>
        <begin position="49"/>
        <end position="79"/>
    </location>
</feature>
<comment type="caution">
    <text evidence="2">The sequence shown here is derived from an EMBL/GenBank/DDBJ whole genome shotgun (WGS) entry which is preliminary data.</text>
</comment>